<sequence length="371" mass="41246">MAEDTRKLKSCGFRAAKAMMPPKDPDPYWITTIPTWARPLEPACPPAAPADEDCLGHQQTVYPSTVDRPTTWHCNLVLHLFSGHRRPNDIQDHLEKLAAEWSVPLMVLSLDVQNNADRGDMSKNDNLMFWKAAMLAGHVCAVVGGPPCETWCPARWLDDGRGGRQPRPLRTRSRPWGIGSVTQKERQQIDLGNALLRSCLLLLLIGRPLGITGLMEHPAPAPWRPQSISSWETPEISWALELPGVDYVQVDQCAYGARSRKPTGLLAVNAPELRLAVDADPQGGRCRHEGGHPAAAGRDENGRWRTAELKSYPPAFSLLLAKVLLGHQVSRLSRAWVPWGNDLGTSAFQDFFVPLDPYFNFQAGHDCYRHV</sequence>
<feature type="compositionally biased region" description="Basic and acidic residues" evidence="1">
    <location>
        <begin position="286"/>
        <end position="299"/>
    </location>
</feature>
<feature type="region of interest" description="Disordered" evidence="1">
    <location>
        <begin position="280"/>
        <end position="299"/>
    </location>
</feature>
<keyword evidence="3" id="KW-1185">Reference proteome</keyword>
<proteinExistence type="predicted"/>
<comment type="caution">
    <text evidence="2">The sequence shown here is derived from an EMBL/GenBank/DDBJ whole genome shotgun (WGS) entry which is preliminary data.</text>
</comment>
<evidence type="ECO:0000313" key="3">
    <source>
        <dbReference type="Proteomes" id="UP001189429"/>
    </source>
</evidence>
<evidence type="ECO:0008006" key="4">
    <source>
        <dbReference type="Google" id="ProtNLM"/>
    </source>
</evidence>
<dbReference type="Proteomes" id="UP001189429">
    <property type="component" value="Unassembled WGS sequence"/>
</dbReference>
<evidence type="ECO:0000313" key="2">
    <source>
        <dbReference type="EMBL" id="CAK0823116.1"/>
    </source>
</evidence>
<gene>
    <name evidence="2" type="ORF">PCOR1329_LOCUS23957</name>
</gene>
<dbReference type="EMBL" id="CAUYUJ010008180">
    <property type="protein sequence ID" value="CAK0823116.1"/>
    <property type="molecule type" value="Genomic_DNA"/>
</dbReference>
<reference evidence="2" key="1">
    <citation type="submission" date="2023-10" db="EMBL/GenBank/DDBJ databases">
        <authorList>
            <person name="Chen Y."/>
            <person name="Shah S."/>
            <person name="Dougan E. K."/>
            <person name="Thang M."/>
            <person name="Chan C."/>
        </authorList>
    </citation>
    <scope>NUCLEOTIDE SEQUENCE [LARGE SCALE GENOMIC DNA]</scope>
</reference>
<name>A0ABN9RVM1_9DINO</name>
<protein>
    <recommendedName>
        <fullName evidence="4">Alpha-galactosidase</fullName>
    </recommendedName>
</protein>
<evidence type="ECO:0000256" key="1">
    <source>
        <dbReference type="SAM" id="MobiDB-lite"/>
    </source>
</evidence>
<organism evidence="2 3">
    <name type="scientific">Prorocentrum cordatum</name>
    <dbReference type="NCBI Taxonomy" id="2364126"/>
    <lineage>
        <taxon>Eukaryota</taxon>
        <taxon>Sar</taxon>
        <taxon>Alveolata</taxon>
        <taxon>Dinophyceae</taxon>
        <taxon>Prorocentrales</taxon>
        <taxon>Prorocentraceae</taxon>
        <taxon>Prorocentrum</taxon>
    </lineage>
</organism>
<accession>A0ABN9RVM1</accession>